<sequence>MADQWYGLPEDLGSIPGLVDNLEEALSFSEHEFMALYGTRPPGQNHKDIIFICRAGRRSRNAIEIATIRGYDGVAGGLHAFCRYMGWTDQRGQRVQDQK</sequence>
<keyword evidence="3" id="KW-1185">Reference proteome</keyword>
<dbReference type="AlphaFoldDB" id="A0A8C4WV80"/>
<organism evidence="2 3">
    <name type="scientific">Eptatretus burgeri</name>
    <name type="common">Inshore hagfish</name>
    <dbReference type="NCBI Taxonomy" id="7764"/>
    <lineage>
        <taxon>Eukaryota</taxon>
        <taxon>Metazoa</taxon>
        <taxon>Chordata</taxon>
        <taxon>Craniata</taxon>
        <taxon>Vertebrata</taxon>
        <taxon>Cyclostomata</taxon>
        <taxon>Myxini</taxon>
        <taxon>Myxiniformes</taxon>
        <taxon>Myxinidae</taxon>
        <taxon>Eptatretinae</taxon>
        <taxon>Eptatretus</taxon>
    </lineage>
</organism>
<feature type="domain" description="Rhodanese" evidence="1">
    <location>
        <begin position="45"/>
        <end position="90"/>
    </location>
</feature>
<evidence type="ECO:0000313" key="2">
    <source>
        <dbReference type="Ensembl" id="ENSEBUP00000012858.1"/>
    </source>
</evidence>
<reference evidence="2" key="1">
    <citation type="submission" date="2025-08" db="UniProtKB">
        <authorList>
            <consortium name="Ensembl"/>
        </authorList>
    </citation>
    <scope>IDENTIFICATION</scope>
</reference>
<dbReference type="PROSITE" id="PS50206">
    <property type="entry name" value="RHODANESE_3"/>
    <property type="match status" value="1"/>
</dbReference>
<dbReference type="InterPro" id="IPR036873">
    <property type="entry name" value="Rhodanese-like_dom_sf"/>
</dbReference>
<name>A0A8C4WV80_EPTBU</name>
<reference evidence="2" key="2">
    <citation type="submission" date="2025-09" db="UniProtKB">
        <authorList>
            <consortium name="Ensembl"/>
        </authorList>
    </citation>
    <scope>IDENTIFICATION</scope>
</reference>
<evidence type="ECO:0000313" key="3">
    <source>
        <dbReference type="Proteomes" id="UP000694388"/>
    </source>
</evidence>
<accession>A0A8C4WV80</accession>
<protein>
    <recommendedName>
        <fullName evidence="1">Rhodanese domain-containing protein</fullName>
    </recommendedName>
</protein>
<evidence type="ECO:0000259" key="1">
    <source>
        <dbReference type="PROSITE" id="PS50206"/>
    </source>
</evidence>
<dbReference type="SUPFAM" id="SSF52821">
    <property type="entry name" value="Rhodanese/Cell cycle control phosphatase"/>
    <property type="match status" value="1"/>
</dbReference>
<dbReference type="Ensembl" id="ENSEBUT00000013434.1">
    <property type="protein sequence ID" value="ENSEBUP00000012858.1"/>
    <property type="gene ID" value="ENSEBUG00000008155.1"/>
</dbReference>
<dbReference type="InterPro" id="IPR001763">
    <property type="entry name" value="Rhodanese-like_dom"/>
</dbReference>
<dbReference type="Proteomes" id="UP000694388">
    <property type="component" value="Unplaced"/>
</dbReference>
<proteinExistence type="predicted"/>
<dbReference type="Gene3D" id="3.40.250.10">
    <property type="entry name" value="Rhodanese-like domain"/>
    <property type="match status" value="1"/>
</dbReference>